<dbReference type="Pfam" id="PF01556">
    <property type="entry name" value="DnaJ_C"/>
    <property type="match status" value="1"/>
</dbReference>
<dbReference type="SUPFAM" id="SSF46565">
    <property type="entry name" value="Chaperone J-domain"/>
    <property type="match status" value="1"/>
</dbReference>
<dbReference type="GO" id="GO:0006457">
    <property type="term" value="P:protein folding"/>
    <property type="evidence" value="ECO:0007669"/>
    <property type="project" value="InterPro"/>
</dbReference>
<proteinExistence type="predicted"/>
<feature type="compositionally biased region" description="Low complexity" evidence="2">
    <location>
        <begin position="120"/>
        <end position="131"/>
    </location>
</feature>
<evidence type="ECO:0000259" key="3">
    <source>
        <dbReference type="PROSITE" id="PS50076"/>
    </source>
</evidence>
<feature type="compositionally biased region" description="Low complexity" evidence="2">
    <location>
        <begin position="178"/>
        <end position="192"/>
    </location>
</feature>
<dbReference type="SUPFAM" id="SSF49493">
    <property type="entry name" value="HSP40/DnaJ peptide-binding domain"/>
    <property type="match status" value="2"/>
</dbReference>
<dbReference type="EMBL" id="CAMAPF010000036">
    <property type="protein sequence ID" value="CAH9081706.1"/>
    <property type="molecule type" value="Genomic_DNA"/>
</dbReference>
<dbReference type="PANTHER" id="PTHR24078:SF522">
    <property type="entry name" value="DNAJ CHAPERONE C-TERMINAL DOMAIN-CONTAINING PROTEIN"/>
    <property type="match status" value="1"/>
</dbReference>
<dbReference type="InterPro" id="IPR036869">
    <property type="entry name" value="J_dom_sf"/>
</dbReference>
<reference evidence="5" key="1">
    <citation type="submission" date="2022-07" db="EMBL/GenBank/DDBJ databases">
        <authorList>
            <person name="Macas J."/>
            <person name="Novak P."/>
            <person name="Neumann P."/>
        </authorList>
    </citation>
    <scope>NUCLEOTIDE SEQUENCE</scope>
</reference>
<feature type="non-terminal residue" evidence="5">
    <location>
        <position position="340"/>
    </location>
</feature>
<dbReference type="InterPro" id="IPR002939">
    <property type="entry name" value="DnaJ_C"/>
</dbReference>
<keyword evidence="1" id="KW-0143">Chaperone</keyword>
<dbReference type="Gene3D" id="1.10.287.110">
    <property type="entry name" value="DnaJ domain"/>
    <property type="match status" value="1"/>
</dbReference>
<feature type="domain" description="J" evidence="3">
    <location>
        <begin position="16"/>
        <end position="74"/>
    </location>
</feature>
<dbReference type="EMBL" id="CAMAPF010000963">
    <property type="protein sequence ID" value="CAH9130717.1"/>
    <property type="molecule type" value="Genomic_DNA"/>
</dbReference>
<dbReference type="Gene3D" id="2.60.260.20">
    <property type="entry name" value="Urease metallochaperone UreE, N-terminal domain"/>
    <property type="match status" value="2"/>
</dbReference>
<dbReference type="InterPro" id="IPR051339">
    <property type="entry name" value="DnaJ_subfamily_B"/>
</dbReference>
<feature type="region of interest" description="Disordered" evidence="2">
    <location>
        <begin position="77"/>
        <end position="192"/>
    </location>
</feature>
<dbReference type="FunFam" id="2.60.260.20:FF:000015">
    <property type="entry name" value="Heat shock protein 40"/>
    <property type="match status" value="1"/>
</dbReference>
<dbReference type="PRINTS" id="PR00625">
    <property type="entry name" value="JDOMAIN"/>
</dbReference>
<dbReference type="PROSITE" id="PS50076">
    <property type="entry name" value="DNAJ_2"/>
    <property type="match status" value="1"/>
</dbReference>
<protein>
    <recommendedName>
        <fullName evidence="3">J domain-containing protein</fullName>
    </recommendedName>
</protein>
<evidence type="ECO:0000313" key="6">
    <source>
        <dbReference type="Proteomes" id="UP001152523"/>
    </source>
</evidence>
<dbReference type="Pfam" id="PF00226">
    <property type="entry name" value="DnaJ"/>
    <property type="match status" value="1"/>
</dbReference>
<dbReference type="Proteomes" id="UP001152523">
    <property type="component" value="Unassembled WGS sequence"/>
</dbReference>
<gene>
    <name evidence="5" type="ORF">CEPIT_LOCUS30855</name>
    <name evidence="4" type="ORF">CEPIT_LOCUS7828</name>
</gene>
<feature type="compositionally biased region" description="Polar residues" evidence="2">
    <location>
        <begin position="98"/>
        <end position="110"/>
    </location>
</feature>
<dbReference type="GO" id="GO:0051082">
    <property type="term" value="F:unfolded protein binding"/>
    <property type="evidence" value="ECO:0007669"/>
    <property type="project" value="InterPro"/>
</dbReference>
<dbReference type="PANTHER" id="PTHR24078">
    <property type="entry name" value="DNAJ HOMOLOG SUBFAMILY C MEMBER"/>
    <property type="match status" value="1"/>
</dbReference>
<dbReference type="InterPro" id="IPR008971">
    <property type="entry name" value="HSP40/DnaJ_pept-bd"/>
</dbReference>
<accession>A0AAV0F5Q7</accession>
<dbReference type="CDD" id="cd10747">
    <property type="entry name" value="DnaJ_C"/>
    <property type="match status" value="1"/>
</dbReference>
<evidence type="ECO:0000313" key="5">
    <source>
        <dbReference type="EMBL" id="CAH9130717.1"/>
    </source>
</evidence>
<keyword evidence="6" id="KW-1185">Reference proteome</keyword>
<dbReference type="CDD" id="cd06257">
    <property type="entry name" value="DnaJ"/>
    <property type="match status" value="1"/>
</dbReference>
<dbReference type="SMART" id="SM00271">
    <property type="entry name" value="DnaJ"/>
    <property type="match status" value="1"/>
</dbReference>
<dbReference type="GO" id="GO:0005829">
    <property type="term" value="C:cytosol"/>
    <property type="evidence" value="ECO:0007669"/>
    <property type="project" value="TreeGrafter"/>
</dbReference>
<name>A0AAV0F5Q7_9ASTE</name>
<evidence type="ECO:0000256" key="2">
    <source>
        <dbReference type="SAM" id="MobiDB-lite"/>
    </source>
</evidence>
<comment type="caution">
    <text evidence="5">The sequence shown here is derived from an EMBL/GenBank/DDBJ whole genome shotgun (WGS) entry which is preliminary data.</text>
</comment>
<dbReference type="InterPro" id="IPR001623">
    <property type="entry name" value="DnaJ_domain"/>
</dbReference>
<sequence>MHMGDYPPKSPRTTNFYYHILGISKTASLADICKAYKCLARKWHPDRNSSNRDEAQAKFTSINEAYRVLSMKKREEACNTTSLTSDVEDDKTPKNTERGTTAKVSSNNQDGGEEEEFVISSPRLLSRTTSRIVPPEVSQKMSKSGSRRGRTPTPTPTPMDFYAHMQRSTSTSCGGANAPSSSSYSSAPSTPTMADPAFLSKIASKRNNVPPIIFSQSIARRKPPPVEKKLECTLEELCHGRVKVVKITREVISNTGLIVEEEEYVTIVVKPGWKKGTKITFEGKGDEKPGMLPADITFVIEEKRHPIFKREGDDLVLGVEIPLVQALTGCTITVPLLGGE</sequence>
<dbReference type="GO" id="GO:0051087">
    <property type="term" value="F:protein-folding chaperone binding"/>
    <property type="evidence" value="ECO:0007669"/>
    <property type="project" value="TreeGrafter"/>
</dbReference>
<evidence type="ECO:0000313" key="4">
    <source>
        <dbReference type="EMBL" id="CAH9081706.1"/>
    </source>
</evidence>
<dbReference type="AlphaFoldDB" id="A0AAV0F5Q7"/>
<organism evidence="5 6">
    <name type="scientific">Cuscuta epithymum</name>
    <dbReference type="NCBI Taxonomy" id="186058"/>
    <lineage>
        <taxon>Eukaryota</taxon>
        <taxon>Viridiplantae</taxon>
        <taxon>Streptophyta</taxon>
        <taxon>Embryophyta</taxon>
        <taxon>Tracheophyta</taxon>
        <taxon>Spermatophyta</taxon>
        <taxon>Magnoliopsida</taxon>
        <taxon>eudicotyledons</taxon>
        <taxon>Gunneridae</taxon>
        <taxon>Pentapetalae</taxon>
        <taxon>asterids</taxon>
        <taxon>lamiids</taxon>
        <taxon>Solanales</taxon>
        <taxon>Convolvulaceae</taxon>
        <taxon>Cuscuteae</taxon>
        <taxon>Cuscuta</taxon>
        <taxon>Cuscuta subgen. Cuscuta</taxon>
    </lineage>
</organism>
<evidence type="ECO:0000256" key="1">
    <source>
        <dbReference type="ARBA" id="ARBA00023186"/>
    </source>
</evidence>